<keyword evidence="2" id="KW-0479">Metal-binding</keyword>
<comment type="subcellular location">
    <subcellularLocation>
        <location evidence="1">Nucleus</location>
    </subcellularLocation>
</comment>
<evidence type="ECO:0000256" key="4">
    <source>
        <dbReference type="ARBA" id="ARBA00022833"/>
    </source>
</evidence>
<dbReference type="SUPFAM" id="SSF53098">
    <property type="entry name" value="Ribonuclease H-like"/>
    <property type="match status" value="1"/>
</dbReference>
<feature type="region of interest" description="Disordered" evidence="6">
    <location>
        <begin position="778"/>
        <end position="798"/>
    </location>
</feature>
<name>A0A226E992_FOLCA</name>
<proteinExistence type="predicted"/>
<evidence type="ECO:0000256" key="2">
    <source>
        <dbReference type="ARBA" id="ARBA00022723"/>
    </source>
</evidence>
<evidence type="ECO:0000259" key="7">
    <source>
        <dbReference type="Pfam" id="PF05699"/>
    </source>
</evidence>
<feature type="region of interest" description="Disordered" evidence="6">
    <location>
        <begin position="645"/>
        <end position="664"/>
    </location>
</feature>
<comment type="caution">
    <text evidence="8">The sequence shown here is derived from an EMBL/GenBank/DDBJ whole genome shotgun (WGS) entry which is preliminary data.</text>
</comment>
<dbReference type="Proteomes" id="UP000198287">
    <property type="component" value="Unassembled WGS sequence"/>
</dbReference>
<dbReference type="PANTHER" id="PTHR46481">
    <property type="entry name" value="ZINC FINGER BED DOMAIN-CONTAINING PROTEIN 4"/>
    <property type="match status" value="1"/>
</dbReference>
<keyword evidence="4" id="KW-0862">Zinc</keyword>
<feature type="compositionally biased region" description="Polar residues" evidence="6">
    <location>
        <begin position="1"/>
        <end position="27"/>
    </location>
</feature>
<organism evidence="8 9">
    <name type="scientific">Folsomia candida</name>
    <name type="common">Springtail</name>
    <dbReference type="NCBI Taxonomy" id="158441"/>
    <lineage>
        <taxon>Eukaryota</taxon>
        <taxon>Metazoa</taxon>
        <taxon>Ecdysozoa</taxon>
        <taxon>Arthropoda</taxon>
        <taxon>Hexapoda</taxon>
        <taxon>Collembola</taxon>
        <taxon>Entomobryomorpha</taxon>
        <taxon>Isotomoidea</taxon>
        <taxon>Isotomidae</taxon>
        <taxon>Proisotominae</taxon>
        <taxon>Folsomia</taxon>
    </lineage>
</organism>
<evidence type="ECO:0000313" key="8">
    <source>
        <dbReference type="EMBL" id="OXA53587.1"/>
    </source>
</evidence>
<evidence type="ECO:0000256" key="6">
    <source>
        <dbReference type="SAM" id="MobiDB-lite"/>
    </source>
</evidence>
<dbReference type="InterPro" id="IPR008906">
    <property type="entry name" value="HATC_C_dom"/>
</dbReference>
<feature type="region of interest" description="Disordered" evidence="6">
    <location>
        <begin position="445"/>
        <end position="468"/>
    </location>
</feature>
<reference evidence="8 9" key="1">
    <citation type="submission" date="2015-12" db="EMBL/GenBank/DDBJ databases">
        <title>The genome of Folsomia candida.</title>
        <authorList>
            <person name="Faddeeva A."/>
            <person name="Derks M.F."/>
            <person name="Anvar Y."/>
            <person name="Smit S."/>
            <person name="Van Straalen N."/>
            <person name="Roelofs D."/>
        </authorList>
    </citation>
    <scope>NUCLEOTIDE SEQUENCE [LARGE SCALE GENOMIC DNA]</scope>
    <source>
        <strain evidence="8 9">VU population</strain>
        <tissue evidence="8">Whole body</tissue>
    </source>
</reference>
<gene>
    <name evidence="8" type="ORF">Fcan01_11848</name>
</gene>
<dbReference type="GO" id="GO:0008270">
    <property type="term" value="F:zinc ion binding"/>
    <property type="evidence" value="ECO:0007669"/>
    <property type="project" value="UniProtKB-KW"/>
</dbReference>
<dbReference type="InterPro" id="IPR012337">
    <property type="entry name" value="RNaseH-like_sf"/>
</dbReference>
<keyword evidence="9" id="KW-1185">Reference proteome</keyword>
<keyword evidence="5" id="KW-0539">Nucleus</keyword>
<dbReference type="AlphaFoldDB" id="A0A226E992"/>
<evidence type="ECO:0000256" key="1">
    <source>
        <dbReference type="ARBA" id="ARBA00004123"/>
    </source>
</evidence>
<dbReference type="PANTHER" id="PTHR46481:SF10">
    <property type="entry name" value="ZINC FINGER BED DOMAIN-CONTAINING PROTEIN 39"/>
    <property type="match status" value="1"/>
</dbReference>
<feature type="domain" description="HAT C-terminal dimerisation" evidence="7">
    <location>
        <begin position="688"/>
        <end position="762"/>
    </location>
</feature>
<feature type="region of interest" description="Disordered" evidence="6">
    <location>
        <begin position="1"/>
        <end position="44"/>
    </location>
</feature>
<dbReference type="OrthoDB" id="1607513at2759"/>
<accession>A0A226E992</accession>
<keyword evidence="3" id="KW-0863">Zinc-finger</keyword>
<evidence type="ECO:0000313" key="9">
    <source>
        <dbReference type="Proteomes" id="UP000198287"/>
    </source>
</evidence>
<protein>
    <submittedName>
        <fullName evidence="8">Zinc finger BED domain-containing protein 4</fullName>
    </submittedName>
</protein>
<evidence type="ECO:0000256" key="5">
    <source>
        <dbReference type="ARBA" id="ARBA00023242"/>
    </source>
</evidence>
<dbReference type="SUPFAM" id="SSF140996">
    <property type="entry name" value="Hermes dimerisation domain"/>
    <property type="match status" value="1"/>
</dbReference>
<feature type="compositionally biased region" description="Basic residues" evidence="6">
    <location>
        <begin position="780"/>
        <end position="793"/>
    </location>
</feature>
<evidence type="ECO:0000256" key="3">
    <source>
        <dbReference type="ARBA" id="ARBA00022771"/>
    </source>
</evidence>
<dbReference type="InterPro" id="IPR052035">
    <property type="entry name" value="ZnF_BED_domain_contain"/>
</dbReference>
<sequence length="832" mass="94170">MSTTKLKQSRLKYSSPSETEQNGQSSLVVDKDNQADSDVAEQDSVKKPWVAELRPYFKYESTQKNNAGRMVITMACKLCPAINSSGEDKPTTITDKTRFNFARHLQRAHPMQHKIYEEDTSAQGSKSVPTSDGTASFIIQGLKKPNVNPIDLYPAKHSVQQNFEKALLEFFVLDCVHLDLVSRLGFRRLLYHLNPKLQIPHRRTLNRRLDALHKQISDLSHTLLRSMQPRTVHLVVDIWSSRQKKSVIGIKAQFINGWRLHQVILGFRHFPESHTGENIKKCINSLLEEYGLTRDQVGTVTADNASNVLAAFKISNLDVDHVTSLTVEDDGDEEPPEIMLDTEECDINPDNTDSEWGDLQGDHQDDEETIQMDSTIERNGCLSHLLQLAVKDAFSECTLATELIQKVNRVVNFFHKSNFCLKRIFGNNRQEIDFVGKINSALSEARNKAPRPRAKKNDTKKKMGPASRIGHVESAPRKEKVPPNFDEDDVIALKTIMELLEPFSELTDKLQSDGVTSSLVIIGVIHAVKCAKEVLIEEDIEPELINKLWEFKNTLCSSIVIRFTRDMETGDPIINDLTGKRRRIVTYNVMKNKNFVLATLLDPRMKVVPFNDDSVDDDEFKSHLPTADEAIKYLRDEVKNLKPITITPQSPDADKNVPEQEQPVNKKKRTMFDLIATPRNDSKATFDEVDDYLSSSLLEETDSPLQYWERHKEKYPFLSALAQIYLSIPASSGTAERLFSSADSLNRARRARLTIENIEKMLSCPTPLLKNFVGSGGIGSRKHKFRRKRRHRKPEAPILSEAEASEAGRTKVGLEAEVGSGGSWKLRIYGCE</sequence>
<dbReference type="Pfam" id="PF05699">
    <property type="entry name" value="Dimer_Tnp_hAT"/>
    <property type="match status" value="1"/>
</dbReference>
<dbReference type="EMBL" id="LNIX01000005">
    <property type="protein sequence ID" value="OXA53587.1"/>
    <property type="molecule type" value="Genomic_DNA"/>
</dbReference>
<dbReference type="GO" id="GO:0046983">
    <property type="term" value="F:protein dimerization activity"/>
    <property type="evidence" value="ECO:0007669"/>
    <property type="project" value="InterPro"/>
</dbReference>
<dbReference type="GO" id="GO:0005634">
    <property type="term" value="C:nucleus"/>
    <property type="evidence" value="ECO:0007669"/>
    <property type="project" value="UniProtKB-SubCell"/>
</dbReference>